<dbReference type="PANTHER" id="PTHR39624:SF2">
    <property type="entry name" value="OSMC-LIKE PROTEIN"/>
    <property type="match status" value="1"/>
</dbReference>
<dbReference type="Proteomes" id="UP000245678">
    <property type="component" value="Unassembled WGS sequence"/>
</dbReference>
<name>A0A316HCZ2_9SPHI</name>
<keyword evidence="2" id="KW-1185">Reference proteome</keyword>
<evidence type="ECO:0000313" key="2">
    <source>
        <dbReference type="Proteomes" id="UP000245678"/>
    </source>
</evidence>
<evidence type="ECO:0000313" key="1">
    <source>
        <dbReference type="EMBL" id="PWK79014.1"/>
    </source>
</evidence>
<dbReference type="RefSeq" id="WP_245927864.1">
    <property type="nucleotide sequence ID" value="NZ_QGHA01000002.1"/>
</dbReference>
<dbReference type="AlphaFoldDB" id="A0A316HCZ2"/>
<dbReference type="Pfam" id="PF02566">
    <property type="entry name" value="OsmC"/>
    <property type="match status" value="1"/>
</dbReference>
<dbReference type="Gene3D" id="3.30.300.20">
    <property type="match status" value="1"/>
</dbReference>
<gene>
    <name evidence="1" type="ORF">LX99_01468</name>
</gene>
<dbReference type="InterPro" id="IPR036102">
    <property type="entry name" value="OsmC/Ohrsf"/>
</dbReference>
<proteinExistence type="predicted"/>
<reference evidence="1 2" key="1">
    <citation type="submission" date="2018-05" db="EMBL/GenBank/DDBJ databases">
        <title>Genomic Encyclopedia of Archaeal and Bacterial Type Strains, Phase II (KMG-II): from individual species to whole genera.</title>
        <authorList>
            <person name="Goeker M."/>
        </authorList>
    </citation>
    <scope>NUCLEOTIDE SEQUENCE [LARGE SCALE GENOMIC DNA]</scope>
    <source>
        <strain evidence="1 2">DSM 19975</strain>
    </source>
</reference>
<dbReference type="SUPFAM" id="SSF82784">
    <property type="entry name" value="OsmC-like"/>
    <property type="match status" value="1"/>
</dbReference>
<sequence>MEDAGMELIESASALIGRARYQTVVNSGGHALIADEPQSSGGTNTGMDPFSLLLASLASCTVITLRMYIDRKMWPVEEIKADIEMFKTQTGTQIETRLSFNGEINTEQQQRLLKIAEACPVHKILDGNISINTTFNKA</sequence>
<comment type="caution">
    <text evidence="1">The sequence shown here is derived from an EMBL/GenBank/DDBJ whole genome shotgun (WGS) entry which is preliminary data.</text>
</comment>
<dbReference type="InterPro" id="IPR015946">
    <property type="entry name" value="KH_dom-like_a/b"/>
</dbReference>
<dbReference type="PANTHER" id="PTHR39624">
    <property type="entry name" value="PROTEIN INVOLVED IN RIMO-MEDIATED BETA-METHYLTHIOLATION OF RIBOSOMAL PROTEIN S12 YCAO"/>
    <property type="match status" value="1"/>
</dbReference>
<organism evidence="1 2">
    <name type="scientific">Mucilaginibacter oryzae</name>
    <dbReference type="NCBI Taxonomy" id="468058"/>
    <lineage>
        <taxon>Bacteria</taxon>
        <taxon>Pseudomonadati</taxon>
        <taxon>Bacteroidota</taxon>
        <taxon>Sphingobacteriia</taxon>
        <taxon>Sphingobacteriales</taxon>
        <taxon>Sphingobacteriaceae</taxon>
        <taxon>Mucilaginibacter</taxon>
    </lineage>
</organism>
<accession>A0A316HCZ2</accession>
<dbReference type="InterPro" id="IPR003718">
    <property type="entry name" value="OsmC/Ohr_fam"/>
</dbReference>
<dbReference type="EMBL" id="QGHA01000002">
    <property type="protein sequence ID" value="PWK79014.1"/>
    <property type="molecule type" value="Genomic_DNA"/>
</dbReference>
<protein>
    <submittedName>
        <fullName evidence="1">Putative redox protein</fullName>
    </submittedName>
</protein>